<dbReference type="NCBIfam" id="TIGR00658">
    <property type="entry name" value="orni_carb_tr"/>
    <property type="match status" value="1"/>
</dbReference>
<feature type="binding site" evidence="7">
    <location>
        <begin position="137"/>
        <end position="140"/>
    </location>
    <ligand>
        <name>carbamoyl phosphate</name>
        <dbReference type="ChEBI" id="CHEBI:58228"/>
    </ligand>
</feature>
<feature type="binding site" evidence="7">
    <location>
        <begin position="281"/>
        <end position="282"/>
    </location>
    <ligand>
        <name>carbamoyl phosphate</name>
        <dbReference type="ChEBI" id="CHEBI:58228"/>
    </ligand>
</feature>
<dbReference type="Proteomes" id="UP000004978">
    <property type="component" value="Unassembled WGS sequence"/>
</dbReference>
<evidence type="ECO:0000256" key="3">
    <source>
        <dbReference type="ARBA" id="ARBA00013007"/>
    </source>
</evidence>
<dbReference type="PANTHER" id="PTHR45753:SF1">
    <property type="entry name" value="ORNITHINE CARBAMOYLTRANSFERASE, CATABOLIC"/>
    <property type="match status" value="1"/>
</dbReference>
<dbReference type="SUPFAM" id="SSF53671">
    <property type="entry name" value="Aspartate/ornithine carbamoyltransferase"/>
    <property type="match status" value="1"/>
</dbReference>
<name>F9UJU1_9BACT</name>
<dbReference type="EC" id="2.1.3.3" evidence="3 7"/>
<comment type="subcellular location">
    <subcellularLocation>
        <location evidence="1 7">Cytoplasm</location>
    </subcellularLocation>
</comment>
<keyword evidence="11" id="KW-1185">Reference proteome</keyword>
<feature type="binding site" evidence="7">
    <location>
        <begin position="59"/>
        <end position="62"/>
    </location>
    <ligand>
        <name>carbamoyl phosphate</name>
        <dbReference type="ChEBI" id="CHEBI:58228"/>
    </ligand>
</feature>
<evidence type="ECO:0000256" key="4">
    <source>
        <dbReference type="ARBA" id="ARBA00022490"/>
    </source>
</evidence>
<evidence type="ECO:0000256" key="5">
    <source>
        <dbReference type="ARBA" id="ARBA00022679"/>
    </source>
</evidence>
<sequence length="347" mass="38305">MPINLLGRSLDSALNLTTDEVNYVLDLSIDLKKAKQQGLHVNSRPLVGKNIVILFQKDSTRTRCAFEVAAADLGASCTYIGPAGSNFGKKESIEDTAMVLGQMYDGIEFRGFKQADVDALVKYSGVPVWNGLTDAEHPTQMFADYMTVKEFKGDLKGKKIVFAGDIKNNVARSLMIGAAFFGMHIVLCGPKAQHEIVKNGPEHKAVYEEVQKLFARNGGSVTFSDNKLEAAKGADVIYTDVWVSLGEDFSLFEPRIQELGAFQVDMEMIKAAKEDVIFLHCLPAFHDDHTLFSAEIKEKFGDKYPVVKTGAMEVTDEVFQSKYNKSIQQAGNRMHTIKAIILATLGY</sequence>
<organism evidence="10 11">
    <name type="scientific">Mycoplasmopsis columbina SF7</name>
    <dbReference type="NCBI Taxonomy" id="1037410"/>
    <lineage>
        <taxon>Bacteria</taxon>
        <taxon>Bacillati</taxon>
        <taxon>Mycoplasmatota</taxon>
        <taxon>Mycoplasmoidales</taxon>
        <taxon>Metamycoplasmataceae</taxon>
        <taxon>Mycoplasmopsis</taxon>
    </lineage>
</organism>
<dbReference type="Pfam" id="PF02729">
    <property type="entry name" value="OTCace_N"/>
    <property type="match status" value="1"/>
</dbReference>
<dbReference type="AlphaFoldDB" id="F9UJU1"/>
<evidence type="ECO:0000313" key="11">
    <source>
        <dbReference type="Proteomes" id="UP000004978"/>
    </source>
</evidence>
<evidence type="ECO:0000259" key="9">
    <source>
        <dbReference type="Pfam" id="PF02729"/>
    </source>
</evidence>
<keyword evidence="4 7" id="KW-0963">Cytoplasm</keyword>
<dbReference type="HAMAP" id="MF_01109">
    <property type="entry name" value="OTCase"/>
    <property type="match status" value="1"/>
</dbReference>
<dbReference type="PRINTS" id="PR00102">
    <property type="entry name" value="OTCASE"/>
</dbReference>
<dbReference type="GO" id="GO:0004585">
    <property type="term" value="F:ornithine carbamoyltransferase activity"/>
    <property type="evidence" value="ECO:0007669"/>
    <property type="project" value="UniProtKB-UniRule"/>
</dbReference>
<dbReference type="STRING" id="1037410.MCSF7_00739"/>
<dbReference type="InterPro" id="IPR036901">
    <property type="entry name" value="Asp/Orn_carbamoylTrfase_sf"/>
</dbReference>
<feature type="binding site" evidence="7">
    <location>
        <position position="240"/>
    </location>
    <ligand>
        <name>L-ornithine</name>
        <dbReference type="ChEBI" id="CHEBI:46911"/>
    </ligand>
</feature>
<comment type="similarity">
    <text evidence="2 7">Belongs to the aspartate/ornithine carbamoyltransferase superfamily. OTCase family.</text>
</comment>
<feature type="domain" description="Aspartate/ornithine carbamoyltransferase Asp/Orn-binding" evidence="8">
    <location>
        <begin position="156"/>
        <end position="343"/>
    </location>
</feature>
<feature type="binding site" evidence="7">
    <location>
        <position position="86"/>
    </location>
    <ligand>
        <name>carbamoyl phosphate</name>
        <dbReference type="ChEBI" id="CHEBI:58228"/>
    </ligand>
</feature>
<comment type="catalytic activity">
    <reaction evidence="6 7">
        <text>carbamoyl phosphate + L-ornithine = L-citrulline + phosphate + H(+)</text>
        <dbReference type="Rhea" id="RHEA:19513"/>
        <dbReference type="ChEBI" id="CHEBI:15378"/>
        <dbReference type="ChEBI" id="CHEBI:43474"/>
        <dbReference type="ChEBI" id="CHEBI:46911"/>
        <dbReference type="ChEBI" id="CHEBI:57743"/>
        <dbReference type="ChEBI" id="CHEBI:58228"/>
        <dbReference type="EC" id="2.1.3.3"/>
    </reaction>
</comment>
<feature type="domain" description="Aspartate/ornithine carbamoyltransferase carbamoyl-P binding" evidence="9">
    <location>
        <begin position="10"/>
        <end position="150"/>
    </location>
</feature>
<evidence type="ECO:0000259" key="8">
    <source>
        <dbReference type="Pfam" id="PF00185"/>
    </source>
</evidence>
<reference evidence="10 11" key="1">
    <citation type="journal article" date="2013" name="Genome Announc.">
        <title>Genome Sequence of Mycoplasma columbinum Strain SF7.</title>
        <authorList>
            <person name="Guo Z."/>
            <person name="Xu X."/>
            <person name="Zheng Q."/>
            <person name="Li T."/>
            <person name="Kuang S."/>
            <person name="Zhang Z."/>
            <person name="Chen Y."/>
            <person name="Lu X."/>
            <person name="Zhou R."/>
            <person name="Bi D."/>
            <person name="Jin H."/>
        </authorList>
    </citation>
    <scope>NUCLEOTIDE SEQUENCE [LARGE SCALE GENOMIC DNA]</scope>
    <source>
        <strain evidence="10 11">SF7</strain>
    </source>
</reference>
<dbReference type="PRINTS" id="PR00100">
    <property type="entry name" value="AOTCASE"/>
</dbReference>
<gene>
    <name evidence="10" type="ORF">MCSF7_00739</name>
</gene>
<dbReference type="GO" id="GO:0016597">
    <property type="term" value="F:amino acid binding"/>
    <property type="evidence" value="ECO:0007669"/>
    <property type="project" value="InterPro"/>
</dbReference>
<dbReference type="EMBL" id="AFXA01000009">
    <property type="protein sequence ID" value="EGV00287.1"/>
    <property type="molecule type" value="Genomic_DNA"/>
</dbReference>
<comment type="caution">
    <text evidence="10">The sequence shown here is derived from an EMBL/GenBank/DDBJ whole genome shotgun (WGS) entry which is preliminary data.</text>
</comment>
<evidence type="ECO:0000256" key="1">
    <source>
        <dbReference type="ARBA" id="ARBA00004496"/>
    </source>
</evidence>
<dbReference type="GO" id="GO:0019240">
    <property type="term" value="P:citrulline biosynthetic process"/>
    <property type="evidence" value="ECO:0007669"/>
    <property type="project" value="TreeGrafter"/>
</dbReference>
<keyword evidence="5 7" id="KW-0808">Transferase</keyword>
<dbReference type="GO" id="GO:0042450">
    <property type="term" value="P:L-arginine biosynthetic process via ornithine"/>
    <property type="evidence" value="ECO:0007669"/>
    <property type="project" value="UniProtKB-UniRule"/>
</dbReference>
<dbReference type="PROSITE" id="PS00097">
    <property type="entry name" value="CARBAMOYLTRANSFERASE"/>
    <property type="match status" value="1"/>
</dbReference>
<dbReference type="Gene3D" id="3.40.50.1370">
    <property type="entry name" value="Aspartate/ornithine carbamoyltransferase"/>
    <property type="match status" value="2"/>
</dbReference>
<dbReference type="InterPro" id="IPR024904">
    <property type="entry name" value="OTCase_ArgI"/>
</dbReference>
<evidence type="ECO:0000256" key="2">
    <source>
        <dbReference type="ARBA" id="ARBA00007805"/>
    </source>
</evidence>
<evidence type="ECO:0000256" key="6">
    <source>
        <dbReference type="ARBA" id="ARBA00048772"/>
    </source>
</evidence>
<feature type="binding site" evidence="7">
    <location>
        <position position="333"/>
    </location>
    <ligand>
        <name>carbamoyl phosphate</name>
        <dbReference type="ChEBI" id="CHEBI:58228"/>
    </ligand>
</feature>
<proteinExistence type="inferred from homology"/>
<dbReference type="PANTHER" id="PTHR45753">
    <property type="entry name" value="ORNITHINE CARBAMOYLTRANSFERASE, MITOCHONDRIAL"/>
    <property type="match status" value="1"/>
</dbReference>
<dbReference type="InterPro" id="IPR006131">
    <property type="entry name" value="Asp_carbamoyltransf_Asp/Orn-bd"/>
</dbReference>
<feature type="binding site" evidence="7">
    <location>
        <begin position="244"/>
        <end position="245"/>
    </location>
    <ligand>
        <name>L-ornithine</name>
        <dbReference type="ChEBI" id="CHEBI:46911"/>
    </ligand>
</feature>
<dbReference type="RefSeq" id="WP_006608558.1">
    <property type="nucleotide sequence ID" value="NZ_AFXA01000009.1"/>
</dbReference>
<evidence type="ECO:0000256" key="7">
    <source>
        <dbReference type="HAMAP-Rule" id="MF_01109"/>
    </source>
</evidence>
<accession>F9UJU1</accession>
<feature type="binding site" evidence="7">
    <location>
        <position position="110"/>
    </location>
    <ligand>
        <name>carbamoyl phosphate</name>
        <dbReference type="ChEBI" id="CHEBI:58228"/>
    </ligand>
</feature>
<dbReference type="GO" id="GO:0005737">
    <property type="term" value="C:cytoplasm"/>
    <property type="evidence" value="ECO:0007669"/>
    <property type="project" value="UniProtKB-SubCell"/>
</dbReference>
<evidence type="ECO:0000313" key="10">
    <source>
        <dbReference type="EMBL" id="EGV00287.1"/>
    </source>
</evidence>
<feature type="binding site" evidence="7">
    <location>
        <position position="169"/>
    </location>
    <ligand>
        <name>L-ornithine</name>
        <dbReference type="ChEBI" id="CHEBI:46911"/>
    </ligand>
</feature>
<dbReference type="Pfam" id="PF00185">
    <property type="entry name" value="OTCace"/>
    <property type="match status" value="1"/>
</dbReference>
<dbReference type="InterPro" id="IPR006132">
    <property type="entry name" value="Asp/Orn_carbamoyltranf_P-bd"/>
</dbReference>
<dbReference type="InterPro" id="IPR006130">
    <property type="entry name" value="Asp/Orn_carbamoylTrfase"/>
</dbReference>
<dbReference type="eggNOG" id="COG0078">
    <property type="taxonomic scope" value="Bacteria"/>
</dbReference>
<dbReference type="InterPro" id="IPR002292">
    <property type="entry name" value="Orn/put_carbamltrans"/>
</dbReference>
<protein>
    <recommendedName>
        <fullName evidence="3 7">Ornithine carbamoyltransferase</fullName>
        <shortName evidence="7">OTCase</shortName>
        <ecNumber evidence="3 7">2.1.3.3</ecNumber>
    </recommendedName>
</protein>